<gene>
    <name evidence="3" type="primary">Acey_s0008.g173</name>
    <name evidence="3" type="ORF">Y032_0008g173</name>
</gene>
<organism evidence="3 4">
    <name type="scientific">Ancylostoma ceylanicum</name>
    <dbReference type="NCBI Taxonomy" id="53326"/>
    <lineage>
        <taxon>Eukaryota</taxon>
        <taxon>Metazoa</taxon>
        <taxon>Ecdysozoa</taxon>
        <taxon>Nematoda</taxon>
        <taxon>Chromadorea</taxon>
        <taxon>Rhabditida</taxon>
        <taxon>Rhabditina</taxon>
        <taxon>Rhabditomorpha</taxon>
        <taxon>Strongyloidea</taxon>
        <taxon>Ancylostomatidae</taxon>
        <taxon>Ancylostomatinae</taxon>
        <taxon>Ancylostoma</taxon>
    </lineage>
</organism>
<evidence type="ECO:0008006" key="5">
    <source>
        <dbReference type="Google" id="ProtNLM"/>
    </source>
</evidence>
<feature type="region of interest" description="Disordered" evidence="1">
    <location>
        <begin position="85"/>
        <end position="104"/>
    </location>
</feature>
<dbReference type="Proteomes" id="UP000024635">
    <property type="component" value="Unassembled WGS sequence"/>
</dbReference>
<evidence type="ECO:0000313" key="3">
    <source>
        <dbReference type="EMBL" id="EYC27767.1"/>
    </source>
</evidence>
<sequence length="261" mass="27701">MYCFEKFIFLAGLVQGFTVLIMIPINLHIPDLLICAKDTSLQGSPRPCPAICGPPACVCKPNTYRYNDECVSAAVCEGNGGDGSGDGNGDTDAPGNNTTPPVTTSPTPCGESPCPDGSVCSGGQAICSYNGECTTTPSQCIPGDNEPSTTTPSEPVVIPCKRFPCPDGYICTEGATICNIDGCVTRPTQCVPEMECPRNMERVKCYPMCEQDCQGGERCEGKQCNSLGRCVCKKGYILVTSGNRKLGCIKKKDCACEYDFD</sequence>
<protein>
    <recommendedName>
        <fullName evidence="5">TIL domain-containing protein</fullName>
    </recommendedName>
</protein>
<evidence type="ECO:0000313" key="4">
    <source>
        <dbReference type="Proteomes" id="UP000024635"/>
    </source>
</evidence>
<feature type="transmembrane region" description="Helical" evidence="2">
    <location>
        <begin position="7"/>
        <end position="27"/>
    </location>
</feature>
<evidence type="ECO:0000256" key="2">
    <source>
        <dbReference type="SAM" id="Phobius"/>
    </source>
</evidence>
<dbReference type="EMBL" id="JARK01001344">
    <property type="protein sequence ID" value="EYC27767.1"/>
    <property type="molecule type" value="Genomic_DNA"/>
</dbReference>
<name>A0A016VL64_9BILA</name>
<keyword evidence="2" id="KW-0472">Membrane</keyword>
<accession>A0A016VL64</accession>
<dbReference type="OrthoDB" id="6236007at2759"/>
<keyword evidence="2" id="KW-0812">Transmembrane</keyword>
<proteinExistence type="predicted"/>
<comment type="caution">
    <text evidence="3">The sequence shown here is derived from an EMBL/GenBank/DDBJ whole genome shotgun (WGS) entry which is preliminary data.</text>
</comment>
<keyword evidence="4" id="KW-1185">Reference proteome</keyword>
<feature type="compositionally biased region" description="Low complexity" evidence="1">
    <location>
        <begin position="94"/>
        <end position="104"/>
    </location>
</feature>
<keyword evidence="2" id="KW-1133">Transmembrane helix</keyword>
<dbReference type="AlphaFoldDB" id="A0A016VL64"/>
<reference evidence="4" key="1">
    <citation type="journal article" date="2015" name="Nat. Genet.">
        <title>The genome and transcriptome of the zoonotic hookworm Ancylostoma ceylanicum identify infection-specific gene families.</title>
        <authorList>
            <person name="Schwarz E.M."/>
            <person name="Hu Y."/>
            <person name="Antoshechkin I."/>
            <person name="Miller M.M."/>
            <person name="Sternberg P.W."/>
            <person name="Aroian R.V."/>
        </authorList>
    </citation>
    <scope>NUCLEOTIDE SEQUENCE</scope>
    <source>
        <strain evidence="4">HY135</strain>
    </source>
</reference>
<evidence type="ECO:0000256" key="1">
    <source>
        <dbReference type="SAM" id="MobiDB-lite"/>
    </source>
</evidence>